<feature type="region of interest" description="Disordered" evidence="1">
    <location>
        <begin position="58"/>
        <end position="83"/>
    </location>
</feature>
<protein>
    <submittedName>
        <fullName evidence="2">Uncharacterized protein</fullName>
    </submittedName>
</protein>
<feature type="compositionally biased region" description="Basic and acidic residues" evidence="1">
    <location>
        <begin position="165"/>
        <end position="181"/>
    </location>
</feature>
<name>A0AAW0CDC7_9AGAR</name>
<reference evidence="2 3" key="1">
    <citation type="journal article" date="2024" name="J Genomics">
        <title>Draft genome sequencing and assembly of Favolaschia claudopus CIRM-BRFM 2984 isolated from oak limbs.</title>
        <authorList>
            <person name="Navarro D."/>
            <person name="Drula E."/>
            <person name="Chaduli D."/>
            <person name="Cazenave R."/>
            <person name="Ahrendt S."/>
            <person name="Wang J."/>
            <person name="Lipzen A."/>
            <person name="Daum C."/>
            <person name="Barry K."/>
            <person name="Grigoriev I.V."/>
            <person name="Favel A."/>
            <person name="Rosso M.N."/>
            <person name="Martin F."/>
        </authorList>
    </citation>
    <scope>NUCLEOTIDE SEQUENCE [LARGE SCALE GENOMIC DNA]</scope>
    <source>
        <strain evidence="2 3">CIRM-BRFM 2984</strain>
    </source>
</reference>
<proteinExistence type="predicted"/>
<comment type="caution">
    <text evidence="2">The sequence shown here is derived from an EMBL/GenBank/DDBJ whole genome shotgun (WGS) entry which is preliminary data.</text>
</comment>
<dbReference type="Proteomes" id="UP001362999">
    <property type="component" value="Unassembled WGS sequence"/>
</dbReference>
<accession>A0AAW0CDC7</accession>
<sequence length="427" mass="47641">MSTRSKVAVVVVVGGDGVVSCTGLKKQCYIMNNGKRWWDDIVDAGDDDAAVVLSSPVGSGVASAGRRPKQERSVSNVQGEEPKLPKLCGVRETGKDSEQAEVDDAEENVARASRGERGLWWAPEREDSGTNWENSACTKRRLSTGEWRWMGDGEGVSAVAVASRRRGEGARQPPDYKREGDTQSSALNVSANPEYMGLVPDSAEEREAAYIGRSRCLECAVTRVWCYELAVVNKCRGERKERGRAISAVLWQVVMKNKGRSIDIADDAGYYRFRIIARGDTRLPATTLAPGFSVEQLATAEATAWALKLGRVCGRRKRWTERWGWGVGDRSRVQRKGRGKTSYRRRVVYGGDGAEGHETRDRDNECRRNNMSARMNELSLADGDANEYNSAVLDMLSQLKEWGKQVWELWMNQRCYKKAIRAQQNCK</sequence>
<keyword evidence="3" id="KW-1185">Reference proteome</keyword>
<dbReference type="AlphaFoldDB" id="A0AAW0CDC7"/>
<gene>
    <name evidence="2" type="ORF">R3P38DRAFT_2770987</name>
</gene>
<evidence type="ECO:0000256" key="1">
    <source>
        <dbReference type="SAM" id="MobiDB-lite"/>
    </source>
</evidence>
<organism evidence="2 3">
    <name type="scientific">Favolaschia claudopus</name>
    <dbReference type="NCBI Taxonomy" id="2862362"/>
    <lineage>
        <taxon>Eukaryota</taxon>
        <taxon>Fungi</taxon>
        <taxon>Dikarya</taxon>
        <taxon>Basidiomycota</taxon>
        <taxon>Agaricomycotina</taxon>
        <taxon>Agaricomycetes</taxon>
        <taxon>Agaricomycetidae</taxon>
        <taxon>Agaricales</taxon>
        <taxon>Marasmiineae</taxon>
        <taxon>Mycenaceae</taxon>
        <taxon>Favolaschia</taxon>
    </lineage>
</organism>
<evidence type="ECO:0000313" key="3">
    <source>
        <dbReference type="Proteomes" id="UP001362999"/>
    </source>
</evidence>
<feature type="region of interest" description="Disordered" evidence="1">
    <location>
        <begin position="162"/>
        <end position="184"/>
    </location>
</feature>
<dbReference type="EMBL" id="JAWWNJ010000018">
    <property type="protein sequence ID" value="KAK7036940.1"/>
    <property type="molecule type" value="Genomic_DNA"/>
</dbReference>
<evidence type="ECO:0000313" key="2">
    <source>
        <dbReference type="EMBL" id="KAK7036940.1"/>
    </source>
</evidence>